<dbReference type="Gene3D" id="3.30.420.380">
    <property type="match status" value="1"/>
</dbReference>
<proteinExistence type="predicted"/>
<feature type="transmembrane region" description="Helical" evidence="1">
    <location>
        <begin position="304"/>
        <end position="324"/>
    </location>
</feature>
<gene>
    <name evidence="2" type="ORF">OOT00_03045</name>
</gene>
<accession>A0ABT3N7E4</accession>
<keyword evidence="1" id="KW-0812">Transmembrane</keyword>
<dbReference type="Proteomes" id="UP001209681">
    <property type="component" value="Unassembled WGS sequence"/>
</dbReference>
<sequence length="464" mass="50552">MSQAFLAVEISSDGIRSLSFLREKGRHVRIGKTAFRSVGTDEPLAAAVLSAVEAVAEERGKVHLYLPGWDFMARNMVTPFRGTARIRQVLPMEMGAGLGLVPDSCEVCFVETRKTAGSTEVLALALEHSRAEGVAQFLGDAGFFVESVDVSHLAAARAVAAQEGIKTPWFFVDTRGCLVLMAGGHPLAMRMISGMSRGRDVFLQTFMAAFTELGCLRFRDHIPEVVWVVGPGSDSAVSLLAEGAGISTRSGLEEPLWGSCLREDPAGASIFLAALAGAQGKTGLPFRERGWRLDQFLSVHGKRLGLSVLLTLVVAVIGGTHFFMDMQRLRQRDRALDMEIRRVFSRTLPDVSRIVDPLHQMRTHLSELEKASAFAASGTTDRKMVDLLKEIVDSAPEGAPMSFTRLAITGDQLTLTGETDTYNNVDGLKNRLDARPMFSGVTITRASAEQEEGRIQFNLRADIR</sequence>
<reference evidence="2 3" key="1">
    <citation type="submission" date="2022-11" db="EMBL/GenBank/DDBJ databases">
        <title>Desulfobotulus tamanensis H1 sp. nov. - anaerobic, alkaliphilic, sulphate reducing bacterium isolated from terrestrial mud volcano.</title>
        <authorList>
            <person name="Frolova A."/>
            <person name="Merkel A.Y."/>
            <person name="Slobodkin A.I."/>
        </authorList>
    </citation>
    <scope>NUCLEOTIDE SEQUENCE [LARGE SCALE GENOMIC DNA]</scope>
    <source>
        <strain evidence="2 3">H1</strain>
    </source>
</reference>
<dbReference type="InterPro" id="IPR007813">
    <property type="entry name" value="PilN"/>
</dbReference>
<dbReference type="EMBL" id="JAPFPW010000002">
    <property type="protein sequence ID" value="MCW7752957.1"/>
    <property type="molecule type" value="Genomic_DNA"/>
</dbReference>
<name>A0ABT3N7E4_9BACT</name>
<evidence type="ECO:0000256" key="1">
    <source>
        <dbReference type="SAM" id="Phobius"/>
    </source>
</evidence>
<evidence type="ECO:0000313" key="2">
    <source>
        <dbReference type="EMBL" id="MCW7752957.1"/>
    </source>
</evidence>
<keyword evidence="1" id="KW-1133">Transmembrane helix</keyword>
<dbReference type="Pfam" id="PF05137">
    <property type="entry name" value="PilN"/>
    <property type="match status" value="1"/>
</dbReference>
<keyword evidence="3" id="KW-1185">Reference proteome</keyword>
<comment type="caution">
    <text evidence="2">The sequence shown here is derived from an EMBL/GenBank/DDBJ whole genome shotgun (WGS) entry which is preliminary data.</text>
</comment>
<dbReference type="RefSeq" id="WP_265423815.1">
    <property type="nucleotide sequence ID" value="NZ_JAPFPW010000002.1"/>
</dbReference>
<protein>
    <submittedName>
        <fullName evidence="2">PilN domain-containing protein</fullName>
    </submittedName>
</protein>
<evidence type="ECO:0000313" key="3">
    <source>
        <dbReference type="Proteomes" id="UP001209681"/>
    </source>
</evidence>
<organism evidence="2 3">
    <name type="scientific">Desulfobotulus pelophilus</name>
    <dbReference type="NCBI Taxonomy" id="2823377"/>
    <lineage>
        <taxon>Bacteria</taxon>
        <taxon>Pseudomonadati</taxon>
        <taxon>Thermodesulfobacteriota</taxon>
        <taxon>Desulfobacteria</taxon>
        <taxon>Desulfobacterales</taxon>
        <taxon>Desulfobacteraceae</taxon>
        <taxon>Desulfobotulus</taxon>
    </lineage>
</organism>
<keyword evidence="1" id="KW-0472">Membrane</keyword>